<protein>
    <submittedName>
        <fullName evidence="1">Uncharacterized protein</fullName>
    </submittedName>
</protein>
<dbReference type="AlphaFoldDB" id="A0A813PJ04"/>
<gene>
    <name evidence="1" type="ORF">IZO911_LOCUS4194</name>
    <name evidence="2" type="ORF">KXQ929_LOCUS9671</name>
</gene>
<evidence type="ECO:0000313" key="2">
    <source>
        <dbReference type="EMBL" id="CAF3680991.1"/>
    </source>
</evidence>
<accession>A0A813PJ04</accession>
<comment type="caution">
    <text evidence="1">The sequence shown here is derived from an EMBL/GenBank/DDBJ whole genome shotgun (WGS) entry which is preliminary data.</text>
</comment>
<name>A0A813PJ04_9BILA</name>
<evidence type="ECO:0000313" key="1">
    <source>
        <dbReference type="EMBL" id="CAF0751888.1"/>
    </source>
</evidence>
<dbReference type="Proteomes" id="UP000663868">
    <property type="component" value="Unassembled WGS sequence"/>
</dbReference>
<sequence length="570" mass="64462">MTIGFRKTTENLLEGLVNETAIKIEWQDQYTMTAIIPDVNEPTVHHSITAKCQKNIFSNELERFQWETILIDKHAVQTMDDLRILGLNQQQCAIIQQNIDGTNYLEEIYEQCKTLRPKILESIDELTGTSFSTTFNSTQPKAYATLLAQLPPREALIITETCGNVDGSTGNPLKNVMFGSKPGTIEHHPISVSAKYGVSQIHFVSYINAEIREAGSIPMHLVNDFRFYLDKHQFPMNKYAVEVSDKQSNVENSIDAFVLLSKRSFIPLHGDYQIKTSFPAQITSESRVIDWNTAEDAIECARIVSQLANLSKLPENLWVLPTLFAAQVKDNDNTTFYIRGGLKDAYTNGTIIGLPEHLTPVTACALTTRNILTPDKTLFESLIEFGFDPVSLFKDISDGIISAQLHFIAIRWIPDAHTQNVAYLFDMKEKKFSGILLKDSECEKNKIIRGGKLASSILYSQSPVAQTKSESNVRTVISTLYFHHTIYTKHIEPLACLLHNKYQIPIVDIQAIVHNSLNAWLKANSNMDMHNKIDLTGRYYERNLACKTLQIGQPPYYRLLLNHKLLPSVH</sequence>
<reference evidence="1" key="1">
    <citation type="submission" date="2021-02" db="EMBL/GenBank/DDBJ databases">
        <authorList>
            <person name="Nowell W R."/>
        </authorList>
    </citation>
    <scope>NUCLEOTIDE SEQUENCE</scope>
</reference>
<proteinExistence type="predicted"/>
<dbReference type="EMBL" id="CAJOBB010000445">
    <property type="protein sequence ID" value="CAF3680991.1"/>
    <property type="molecule type" value="Genomic_DNA"/>
</dbReference>
<organism evidence="1 3">
    <name type="scientific">Adineta steineri</name>
    <dbReference type="NCBI Taxonomy" id="433720"/>
    <lineage>
        <taxon>Eukaryota</taxon>
        <taxon>Metazoa</taxon>
        <taxon>Spiralia</taxon>
        <taxon>Gnathifera</taxon>
        <taxon>Rotifera</taxon>
        <taxon>Eurotatoria</taxon>
        <taxon>Bdelloidea</taxon>
        <taxon>Adinetida</taxon>
        <taxon>Adinetidae</taxon>
        <taxon>Adineta</taxon>
    </lineage>
</organism>
<dbReference type="Proteomes" id="UP000663860">
    <property type="component" value="Unassembled WGS sequence"/>
</dbReference>
<dbReference type="EMBL" id="CAJNOE010000023">
    <property type="protein sequence ID" value="CAF0751888.1"/>
    <property type="molecule type" value="Genomic_DNA"/>
</dbReference>
<evidence type="ECO:0000313" key="3">
    <source>
        <dbReference type="Proteomes" id="UP000663860"/>
    </source>
</evidence>